<keyword evidence="1" id="KW-0812">Transmembrane</keyword>
<comment type="caution">
    <text evidence="2">The sequence shown here is derived from an EMBL/GenBank/DDBJ whole genome shotgun (WGS) entry which is preliminary data.</text>
</comment>
<name>A0ABV9GQA2_9BACL</name>
<dbReference type="InterPro" id="IPR043727">
    <property type="entry name" value="Lmo0937-like"/>
</dbReference>
<protein>
    <submittedName>
        <fullName evidence="2">Lmo0937 family membrane protein</fullName>
    </submittedName>
</protein>
<dbReference type="EMBL" id="JBHSFW010000007">
    <property type="protein sequence ID" value="MFC4619354.1"/>
    <property type="molecule type" value="Genomic_DNA"/>
</dbReference>
<reference evidence="3" key="1">
    <citation type="journal article" date="2019" name="Int. J. Syst. Evol. Microbiol.">
        <title>The Global Catalogue of Microorganisms (GCM) 10K type strain sequencing project: providing services to taxonomists for standard genome sequencing and annotation.</title>
        <authorList>
            <consortium name="The Broad Institute Genomics Platform"/>
            <consortium name="The Broad Institute Genome Sequencing Center for Infectious Disease"/>
            <person name="Wu L."/>
            <person name="Ma J."/>
        </authorList>
    </citation>
    <scope>NUCLEOTIDE SEQUENCE [LARGE SCALE GENOMIC DNA]</scope>
    <source>
        <strain evidence="3">CGMCC 1.16306</strain>
    </source>
</reference>
<sequence length="49" mass="5413">MLWTIFGILIVIWLLGIAFHIATGLIHIVLVIAIIVLIIKIVKSIGRGH</sequence>
<feature type="transmembrane region" description="Helical" evidence="1">
    <location>
        <begin position="6"/>
        <end position="39"/>
    </location>
</feature>
<evidence type="ECO:0000313" key="2">
    <source>
        <dbReference type="EMBL" id="MFC4619354.1"/>
    </source>
</evidence>
<gene>
    <name evidence="2" type="ORF">ACFO4N_11580</name>
</gene>
<dbReference type="Proteomes" id="UP001596022">
    <property type="component" value="Unassembled WGS sequence"/>
</dbReference>
<keyword evidence="3" id="KW-1185">Reference proteome</keyword>
<dbReference type="NCBIfam" id="NF033488">
    <property type="entry name" value="lmo0937_fam_TM"/>
    <property type="match status" value="1"/>
</dbReference>
<organism evidence="2 3">
    <name type="scientific">Camelliibacillus cellulosilyticus</name>
    <dbReference type="NCBI Taxonomy" id="2174486"/>
    <lineage>
        <taxon>Bacteria</taxon>
        <taxon>Bacillati</taxon>
        <taxon>Bacillota</taxon>
        <taxon>Bacilli</taxon>
        <taxon>Bacillales</taxon>
        <taxon>Sporolactobacillaceae</taxon>
        <taxon>Camelliibacillus</taxon>
    </lineage>
</organism>
<proteinExistence type="predicted"/>
<evidence type="ECO:0000313" key="3">
    <source>
        <dbReference type="Proteomes" id="UP001596022"/>
    </source>
</evidence>
<dbReference type="Pfam" id="PF18919">
    <property type="entry name" value="DUF5670"/>
    <property type="match status" value="1"/>
</dbReference>
<keyword evidence="1" id="KW-1133">Transmembrane helix</keyword>
<evidence type="ECO:0000256" key="1">
    <source>
        <dbReference type="SAM" id="Phobius"/>
    </source>
</evidence>
<accession>A0ABV9GQA2</accession>
<keyword evidence="1" id="KW-0472">Membrane</keyword>
<dbReference type="RefSeq" id="WP_376846447.1">
    <property type="nucleotide sequence ID" value="NZ_JBHSFW010000007.1"/>
</dbReference>